<feature type="compositionally biased region" description="Low complexity" evidence="9">
    <location>
        <begin position="64"/>
        <end position="87"/>
    </location>
</feature>
<sequence>MSLSTATTQAGATPGLSLGTATTTSAAPAGGFSFGTGGTSLTAPIKPLATTTVAAAPAPPPASQDPAAAAATPQLNTTTTTTQSSTANMSQMNFRQLQEAINKWMIDLQEQEKIFLEQATKVNAWDRTLIDNGDKIGRLNESVTKVKADHTRLEHAVEYLKNQQKEFDAFLEPLEAGLPVNVPVEPEREHLYSLTESVDTQLQQMAEDLKEVIRHINESNKTVDKNDPVSQILRILNEHTDALQWVEDNANAVRKSLDNVSKQHQVAKKEHERSLRTMFK</sequence>
<dbReference type="PANTHER" id="PTHR12084:SF0">
    <property type="entry name" value="NUCLEAR PORE GLYCOPROTEIN P62"/>
    <property type="match status" value="1"/>
</dbReference>
<accession>A0A1D2MVU6</accession>
<dbReference type="GO" id="GO:0017056">
    <property type="term" value="F:structural constituent of nuclear pore"/>
    <property type="evidence" value="ECO:0007669"/>
    <property type="project" value="InterPro"/>
</dbReference>
<evidence type="ECO:0000256" key="7">
    <source>
        <dbReference type="ARBA" id="ARBA00023132"/>
    </source>
</evidence>
<keyword evidence="4" id="KW-0509">mRNA transport</keyword>
<dbReference type="FunFam" id="1.20.5.170:FF:000040">
    <property type="entry name" value="Nuclear pore glycoprotein p62"/>
    <property type="match status" value="1"/>
</dbReference>
<dbReference type="EMBL" id="LJIJ01000464">
    <property type="protein sequence ID" value="ODM97189.1"/>
    <property type="molecule type" value="Genomic_DNA"/>
</dbReference>
<keyword evidence="7" id="KW-0906">Nuclear pore complex</keyword>
<keyword evidence="6" id="KW-0811">Translocation</keyword>
<reference evidence="11 12" key="1">
    <citation type="journal article" date="2016" name="Genome Biol. Evol.">
        <title>Gene Family Evolution Reflects Adaptation to Soil Environmental Stressors in the Genome of the Collembolan Orchesella cincta.</title>
        <authorList>
            <person name="Faddeeva-Vakhrusheva A."/>
            <person name="Derks M.F."/>
            <person name="Anvar S.Y."/>
            <person name="Agamennone V."/>
            <person name="Suring W."/>
            <person name="Smit S."/>
            <person name="van Straalen N.M."/>
            <person name="Roelofs D."/>
        </authorList>
    </citation>
    <scope>NUCLEOTIDE SEQUENCE [LARGE SCALE GENOMIC DNA]</scope>
    <source>
        <tissue evidence="11">Mixed pool</tissue>
    </source>
</reference>
<dbReference type="GO" id="GO:0005543">
    <property type="term" value="F:phospholipid binding"/>
    <property type="evidence" value="ECO:0007669"/>
    <property type="project" value="TreeGrafter"/>
</dbReference>
<evidence type="ECO:0000259" key="10">
    <source>
        <dbReference type="Pfam" id="PF05064"/>
    </source>
</evidence>
<dbReference type="GO" id="GO:0006405">
    <property type="term" value="P:RNA export from nucleus"/>
    <property type="evidence" value="ECO:0007669"/>
    <property type="project" value="TreeGrafter"/>
</dbReference>
<keyword evidence="5" id="KW-0653">Protein transport</keyword>
<dbReference type="AlphaFoldDB" id="A0A1D2MVU6"/>
<evidence type="ECO:0000256" key="9">
    <source>
        <dbReference type="SAM" id="MobiDB-lite"/>
    </source>
</evidence>
<evidence type="ECO:0000313" key="12">
    <source>
        <dbReference type="Proteomes" id="UP000094527"/>
    </source>
</evidence>
<evidence type="ECO:0000256" key="4">
    <source>
        <dbReference type="ARBA" id="ARBA00022816"/>
    </source>
</evidence>
<dbReference type="GO" id="GO:0006606">
    <property type="term" value="P:protein import into nucleus"/>
    <property type="evidence" value="ECO:0007669"/>
    <property type="project" value="TreeGrafter"/>
</dbReference>
<evidence type="ECO:0000256" key="6">
    <source>
        <dbReference type="ARBA" id="ARBA00023010"/>
    </source>
</evidence>
<evidence type="ECO:0000256" key="5">
    <source>
        <dbReference type="ARBA" id="ARBA00022927"/>
    </source>
</evidence>
<feature type="domain" description="Nucleoporin NSP1-like C-terminal" evidence="10">
    <location>
        <begin position="82"/>
        <end position="177"/>
    </location>
</feature>
<comment type="subcellular location">
    <subcellularLocation>
        <location evidence="1">Nucleus</location>
        <location evidence="1">Nuclear pore complex</location>
    </subcellularLocation>
</comment>
<dbReference type="InterPro" id="IPR007758">
    <property type="entry name" value="Nucleoporin_NSP1_C"/>
</dbReference>
<dbReference type="OMA" id="DIFRAPY"/>
<protein>
    <submittedName>
        <fullName evidence="11">Nuclear pore glycoprotein p62</fullName>
    </submittedName>
</protein>
<comment type="similarity">
    <text evidence="2">Belongs to the nucleoporin NSP1/NUP62 family.</text>
</comment>
<comment type="caution">
    <text evidence="11">The sequence shown here is derived from an EMBL/GenBank/DDBJ whole genome shotgun (WGS) entry which is preliminary data.</text>
</comment>
<feature type="region of interest" description="Disordered" evidence="9">
    <location>
        <begin position="55"/>
        <end position="87"/>
    </location>
</feature>
<evidence type="ECO:0000256" key="3">
    <source>
        <dbReference type="ARBA" id="ARBA00022448"/>
    </source>
</evidence>
<proteinExistence type="inferred from homology"/>
<dbReference type="PANTHER" id="PTHR12084">
    <property type="entry name" value="NUCLEAR PORE GLYCOPROTEIN P62-RELATED"/>
    <property type="match status" value="1"/>
</dbReference>
<evidence type="ECO:0000313" key="11">
    <source>
        <dbReference type="EMBL" id="ODM97189.1"/>
    </source>
</evidence>
<name>A0A1D2MVU6_ORCCI</name>
<dbReference type="GO" id="GO:0044613">
    <property type="term" value="C:nuclear pore central transport channel"/>
    <property type="evidence" value="ECO:0007669"/>
    <property type="project" value="TreeGrafter"/>
</dbReference>
<dbReference type="OrthoDB" id="344345at2759"/>
<dbReference type="InterPro" id="IPR026010">
    <property type="entry name" value="NSP1/NUP62"/>
</dbReference>
<dbReference type="STRING" id="48709.A0A1D2MVU6"/>
<dbReference type="Proteomes" id="UP000094527">
    <property type="component" value="Unassembled WGS sequence"/>
</dbReference>
<organism evidence="11 12">
    <name type="scientific">Orchesella cincta</name>
    <name type="common">Springtail</name>
    <name type="synonym">Podura cincta</name>
    <dbReference type="NCBI Taxonomy" id="48709"/>
    <lineage>
        <taxon>Eukaryota</taxon>
        <taxon>Metazoa</taxon>
        <taxon>Ecdysozoa</taxon>
        <taxon>Arthropoda</taxon>
        <taxon>Hexapoda</taxon>
        <taxon>Collembola</taxon>
        <taxon>Entomobryomorpha</taxon>
        <taxon>Entomobryoidea</taxon>
        <taxon>Orchesellidae</taxon>
        <taxon>Orchesellinae</taxon>
        <taxon>Orchesella</taxon>
    </lineage>
</organism>
<dbReference type="Pfam" id="PF05064">
    <property type="entry name" value="Nsp1_C"/>
    <property type="match status" value="1"/>
</dbReference>
<gene>
    <name evidence="11" type="ORF">Ocin01_09488</name>
</gene>
<dbReference type="Gene3D" id="1.20.5.170">
    <property type="match status" value="1"/>
</dbReference>
<evidence type="ECO:0000256" key="8">
    <source>
        <dbReference type="ARBA" id="ARBA00023242"/>
    </source>
</evidence>
<keyword evidence="8" id="KW-0539">Nucleus</keyword>
<keyword evidence="12" id="KW-1185">Reference proteome</keyword>
<evidence type="ECO:0000256" key="1">
    <source>
        <dbReference type="ARBA" id="ARBA00004567"/>
    </source>
</evidence>
<evidence type="ECO:0000256" key="2">
    <source>
        <dbReference type="ARBA" id="ARBA00005911"/>
    </source>
</evidence>
<dbReference type="GO" id="GO:0051028">
    <property type="term" value="P:mRNA transport"/>
    <property type="evidence" value="ECO:0007669"/>
    <property type="project" value="UniProtKB-KW"/>
</dbReference>
<keyword evidence="3" id="KW-0813">Transport</keyword>